<evidence type="ECO:0000313" key="2">
    <source>
        <dbReference type="Proteomes" id="UP001446871"/>
    </source>
</evidence>
<comment type="caution">
    <text evidence="1">The sequence shown here is derived from an EMBL/GenBank/DDBJ whole genome shotgun (WGS) entry which is preliminary data.</text>
</comment>
<reference evidence="1 2" key="1">
    <citation type="submission" date="2023-01" db="EMBL/GenBank/DDBJ databases">
        <title>Analysis of 21 Apiospora genomes using comparative genomics revels a genus with tremendous synthesis potential of carbohydrate active enzymes and secondary metabolites.</title>
        <authorList>
            <person name="Sorensen T."/>
        </authorList>
    </citation>
    <scope>NUCLEOTIDE SEQUENCE [LARGE SCALE GENOMIC DNA]</scope>
    <source>
        <strain evidence="1 2">CBS 83171</strain>
    </source>
</reference>
<accession>A0ABR1UJP4</accession>
<dbReference type="EMBL" id="JAQQWM010000006">
    <property type="protein sequence ID" value="KAK8059123.1"/>
    <property type="molecule type" value="Genomic_DNA"/>
</dbReference>
<sequence>MHPNPSNTGDWLSAPGEYRDLIHHLCASDPRLKRRDPKAAGKHIPWSNVPGKVVMLASQASTTGFEQPVTYGAPQALKEHLDTRSPDTLNRIYILEGQNPDLIASLGGYFKMHPSFFLDHERVDVIAQGAVRESDAMTLPSMVLNQEHFCIKYFELVSLPASLRGTFWLQCALSGRHIGVTRIMGSFLDIGVVRRKCSIWRRRRSDSNGAWDSVLIRAGVIITDPPLRLVQRDDLSNHVITPSPFRGGYPDFMPHEEQMKTRAGPTRTSLLEDMCFYLDHYSSLLDLKDAESSVAVVAQKIAASHYHQLHDFVRSVVSSTQWRLSRQDNLDRFDAGQAEAQWSDTQALERRLGEYYEELECTMIQCRIPLHDLDVERVGSWKDAGADFQFLYMRFKDLRRRVEGLNSAITALTSLAAARQALKSQEVALTEAKNTKVLTFLGLVFIPLAYTAAMFSMAEPYAPGGEKFWQYFAISFPLIVLKKPAYSEIQNTLALDTITHQYTIASKDSVSPQNAMPPGDPKRARKGPRFWAIMGVIALTSLLTASEATITSTVLPVIVEDLSGGSSYIWVANAYFLTM</sequence>
<evidence type="ECO:0000313" key="1">
    <source>
        <dbReference type="EMBL" id="KAK8059123.1"/>
    </source>
</evidence>
<proteinExistence type="predicted"/>
<dbReference type="Proteomes" id="UP001446871">
    <property type="component" value="Unassembled WGS sequence"/>
</dbReference>
<protein>
    <submittedName>
        <fullName evidence="1">Uncharacterized protein</fullName>
    </submittedName>
</protein>
<keyword evidence="2" id="KW-1185">Reference proteome</keyword>
<gene>
    <name evidence="1" type="ORF">PG996_009053</name>
</gene>
<name>A0ABR1UJP4_9PEZI</name>
<organism evidence="1 2">
    <name type="scientific">Apiospora saccharicola</name>
    <dbReference type="NCBI Taxonomy" id="335842"/>
    <lineage>
        <taxon>Eukaryota</taxon>
        <taxon>Fungi</taxon>
        <taxon>Dikarya</taxon>
        <taxon>Ascomycota</taxon>
        <taxon>Pezizomycotina</taxon>
        <taxon>Sordariomycetes</taxon>
        <taxon>Xylariomycetidae</taxon>
        <taxon>Amphisphaeriales</taxon>
        <taxon>Apiosporaceae</taxon>
        <taxon>Apiospora</taxon>
    </lineage>
</organism>